<dbReference type="InterPro" id="IPR036388">
    <property type="entry name" value="WH-like_DNA-bd_sf"/>
</dbReference>
<feature type="modified residue" description="4-aspartylphosphate" evidence="3">
    <location>
        <position position="58"/>
    </location>
</feature>
<evidence type="ECO:0000313" key="7">
    <source>
        <dbReference type="Proteomes" id="UP000494108"/>
    </source>
</evidence>
<feature type="domain" description="Response regulatory" evidence="5">
    <location>
        <begin position="7"/>
        <end position="126"/>
    </location>
</feature>
<keyword evidence="2" id="KW-0238">DNA-binding</keyword>
<dbReference type="SUPFAM" id="SSF46894">
    <property type="entry name" value="C-terminal effector domain of the bipartite response regulators"/>
    <property type="match status" value="1"/>
</dbReference>
<dbReference type="PROSITE" id="PS50110">
    <property type="entry name" value="RESPONSE_REGULATORY"/>
    <property type="match status" value="1"/>
</dbReference>
<protein>
    <submittedName>
        <fullName evidence="6">Transcriptional regulatory protein RcsB</fullName>
    </submittedName>
</protein>
<dbReference type="PANTHER" id="PTHR43214">
    <property type="entry name" value="TWO-COMPONENT RESPONSE REGULATOR"/>
    <property type="match status" value="1"/>
</dbReference>
<feature type="domain" description="HTH luxR-type" evidence="4">
    <location>
        <begin position="145"/>
        <end position="210"/>
    </location>
</feature>
<dbReference type="PANTHER" id="PTHR43214:SF17">
    <property type="entry name" value="TRANSCRIPTIONAL REGULATORY PROTEIN RCSB"/>
    <property type="match status" value="1"/>
</dbReference>
<dbReference type="InterPro" id="IPR016032">
    <property type="entry name" value="Sig_transdc_resp-reg_C-effctor"/>
</dbReference>
<name>A0A6S6YK74_9BURK</name>
<dbReference type="Pfam" id="PF00072">
    <property type="entry name" value="Response_reg"/>
    <property type="match status" value="1"/>
</dbReference>
<dbReference type="InterPro" id="IPR011006">
    <property type="entry name" value="CheY-like_superfamily"/>
</dbReference>
<evidence type="ECO:0000259" key="4">
    <source>
        <dbReference type="PROSITE" id="PS50043"/>
    </source>
</evidence>
<dbReference type="Gene3D" id="3.40.50.2300">
    <property type="match status" value="1"/>
</dbReference>
<dbReference type="SMART" id="SM00448">
    <property type="entry name" value="REC"/>
    <property type="match status" value="1"/>
</dbReference>
<evidence type="ECO:0000256" key="3">
    <source>
        <dbReference type="PROSITE-ProRule" id="PRU00169"/>
    </source>
</evidence>
<sequence>MSETDIHVALVDDHPAVSLGVLSVLRENPAFVVVGQARNSTELIDMLNENPCDVLISDFSMPGGKYGDGLALVSYLERNYPTLRTVIYTMLDNPILIWAMVRKNIMGIISKADSPSYLIGAVCSAYAERRYYSPTIKDLLLDNMKMGGAERLTPREIEVVRLFCAGGTITDIAGLVHRSVQTISTQKRSAMRKLGVKSDADLIRHVLYNGVITPGDQVGALELGSKW</sequence>
<organism evidence="6 7">
    <name type="scientific">Achromobacter pestifer</name>
    <dbReference type="NCBI Taxonomy" id="1353889"/>
    <lineage>
        <taxon>Bacteria</taxon>
        <taxon>Pseudomonadati</taxon>
        <taxon>Pseudomonadota</taxon>
        <taxon>Betaproteobacteria</taxon>
        <taxon>Burkholderiales</taxon>
        <taxon>Alcaligenaceae</taxon>
        <taxon>Achromobacter</taxon>
    </lineage>
</organism>
<dbReference type="InterPro" id="IPR000792">
    <property type="entry name" value="Tscrpt_reg_LuxR_C"/>
</dbReference>
<dbReference type="PRINTS" id="PR00038">
    <property type="entry name" value="HTHLUXR"/>
</dbReference>
<dbReference type="SMART" id="SM00421">
    <property type="entry name" value="HTH_LUXR"/>
    <property type="match status" value="1"/>
</dbReference>
<dbReference type="AlphaFoldDB" id="A0A6S6YK74"/>
<dbReference type="SUPFAM" id="SSF52172">
    <property type="entry name" value="CheY-like"/>
    <property type="match status" value="1"/>
</dbReference>
<dbReference type="PROSITE" id="PS50043">
    <property type="entry name" value="HTH_LUXR_2"/>
    <property type="match status" value="1"/>
</dbReference>
<keyword evidence="7" id="KW-1185">Reference proteome</keyword>
<dbReference type="InterPro" id="IPR039420">
    <property type="entry name" value="WalR-like"/>
</dbReference>
<evidence type="ECO:0000256" key="1">
    <source>
        <dbReference type="ARBA" id="ARBA00022553"/>
    </source>
</evidence>
<dbReference type="RefSeq" id="WP_175172456.1">
    <property type="nucleotide sequence ID" value="NZ_CADIJX010000001.1"/>
</dbReference>
<evidence type="ECO:0000259" key="5">
    <source>
        <dbReference type="PROSITE" id="PS50110"/>
    </source>
</evidence>
<dbReference type="Proteomes" id="UP000494108">
    <property type="component" value="Unassembled WGS sequence"/>
</dbReference>
<dbReference type="GO" id="GO:0006355">
    <property type="term" value="P:regulation of DNA-templated transcription"/>
    <property type="evidence" value="ECO:0007669"/>
    <property type="project" value="InterPro"/>
</dbReference>
<dbReference type="Gene3D" id="1.10.10.10">
    <property type="entry name" value="Winged helix-like DNA-binding domain superfamily/Winged helix DNA-binding domain"/>
    <property type="match status" value="1"/>
</dbReference>
<dbReference type="EMBL" id="CADIJX010000001">
    <property type="protein sequence ID" value="CAB3624964.1"/>
    <property type="molecule type" value="Genomic_DNA"/>
</dbReference>
<reference evidence="6 7" key="1">
    <citation type="submission" date="2020-04" db="EMBL/GenBank/DDBJ databases">
        <authorList>
            <person name="De Canck E."/>
        </authorList>
    </citation>
    <scope>NUCLEOTIDE SEQUENCE [LARGE SCALE GENOMIC DNA]</scope>
    <source>
        <strain evidence="6 7">LMG 3431</strain>
    </source>
</reference>
<dbReference type="InterPro" id="IPR001789">
    <property type="entry name" value="Sig_transdc_resp-reg_receiver"/>
</dbReference>
<gene>
    <name evidence="6" type="primary">rcsB_1</name>
    <name evidence="6" type="ORF">LMG3431_00092</name>
</gene>
<evidence type="ECO:0000256" key="2">
    <source>
        <dbReference type="ARBA" id="ARBA00023125"/>
    </source>
</evidence>
<dbReference type="CDD" id="cd17535">
    <property type="entry name" value="REC_NarL-like"/>
    <property type="match status" value="1"/>
</dbReference>
<dbReference type="Pfam" id="PF00196">
    <property type="entry name" value="GerE"/>
    <property type="match status" value="1"/>
</dbReference>
<evidence type="ECO:0000313" key="6">
    <source>
        <dbReference type="EMBL" id="CAB3624964.1"/>
    </source>
</evidence>
<dbReference type="GO" id="GO:0000160">
    <property type="term" value="P:phosphorelay signal transduction system"/>
    <property type="evidence" value="ECO:0007669"/>
    <property type="project" value="InterPro"/>
</dbReference>
<dbReference type="GO" id="GO:0003677">
    <property type="term" value="F:DNA binding"/>
    <property type="evidence" value="ECO:0007669"/>
    <property type="project" value="UniProtKB-KW"/>
</dbReference>
<accession>A0A6S6YK74</accession>
<keyword evidence="1 3" id="KW-0597">Phosphoprotein</keyword>
<dbReference type="InterPro" id="IPR058245">
    <property type="entry name" value="NreC/VraR/RcsB-like_REC"/>
</dbReference>
<proteinExistence type="predicted"/>
<dbReference type="CDD" id="cd06170">
    <property type="entry name" value="LuxR_C_like"/>
    <property type="match status" value="1"/>
</dbReference>